<feature type="transmembrane region" description="Helical" evidence="1">
    <location>
        <begin position="80"/>
        <end position="99"/>
    </location>
</feature>
<organism evidence="2 3">
    <name type="scientific">Oceanobacillus longus</name>
    <dbReference type="NCBI Taxonomy" id="930120"/>
    <lineage>
        <taxon>Bacteria</taxon>
        <taxon>Bacillati</taxon>
        <taxon>Bacillota</taxon>
        <taxon>Bacilli</taxon>
        <taxon>Bacillales</taxon>
        <taxon>Bacillaceae</taxon>
        <taxon>Oceanobacillus</taxon>
    </lineage>
</organism>
<keyword evidence="1" id="KW-0472">Membrane</keyword>
<feature type="transmembrane region" description="Helical" evidence="1">
    <location>
        <begin position="156"/>
        <end position="177"/>
    </location>
</feature>
<keyword evidence="1" id="KW-0812">Transmembrane</keyword>
<evidence type="ECO:0000256" key="1">
    <source>
        <dbReference type="SAM" id="Phobius"/>
    </source>
</evidence>
<protein>
    <submittedName>
        <fullName evidence="2">Uncharacterized protein</fullName>
    </submittedName>
</protein>
<dbReference type="Proteomes" id="UP001595772">
    <property type="component" value="Unassembled WGS sequence"/>
</dbReference>
<feature type="transmembrane region" description="Helical" evidence="1">
    <location>
        <begin position="27"/>
        <end position="45"/>
    </location>
</feature>
<evidence type="ECO:0000313" key="2">
    <source>
        <dbReference type="EMBL" id="MFC4025271.1"/>
    </source>
</evidence>
<dbReference type="EMBL" id="JBHSAO010000011">
    <property type="protein sequence ID" value="MFC4025271.1"/>
    <property type="molecule type" value="Genomic_DNA"/>
</dbReference>
<gene>
    <name evidence="2" type="ORF">ACFOUV_15855</name>
</gene>
<feature type="transmembrane region" description="Helical" evidence="1">
    <location>
        <begin position="183"/>
        <end position="204"/>
    </location>
</feature>
<sequence length="236" mass="27274">MNKRQAIDKITASYLNLQTPRENRGNIIAFFIIFLDIMGLLPILGEPFSFQFFWPAIIPVGLLHLWAILYIVAPYKFEQSYYLFFGIYSVVNTYIYFLVIQKLLYVNIGVESQIPFLVGLLLLICLLVFFQYFNIKMLYSGNYAKLQKNGSKSKMNLSPFLTASSIGYVIAQILMASFMTDSIFNIIIISGVSIMSILTAFFSISIHRFFFIKKNQEAVRKVYPEFGLPKKHRKNQ</sequence>
<dbReference type="RefSeq" id="WP_379497758.1">
    <property type="nucleotide sequence ID" value="NZ_JBHSAO010000011.1"/>
</dbReference>
<evidence type="ECO:0000313" key="3">
    <source>
        <dbReference type="Proteomes" id="UP001595772"/>
    </source>
</evidence>
<keyword evidence="3" id="KW-1185">Reference proteome</keyword>
<name>A0ABV8H273_9BACI</name>
<keyword evidence="1" id="KW-1133">Transmembrane helix</keyword>
<comment type="caution">
    <text evidence="2">The sequence shown here is derived from an EMBL/GenBank/DDBJ whole genome shotgun (WGS) entry which is preliminary data.</text>
</comment>
<reference evidence="3" key="1">
    <citation type="journal article" date="2019" name="Int. J. Syst. Evol. Microbiol.">
        <title>The Global Catalogue of Microorganisms (GCM) 10K type strain sequencing project: providing services to taxonomists for standard genome sequencing and annotation.</title>
        <authorList>
            <consortium name="The Broad Institute Genomics Platform"/>
            <consortium name="The Broad Institute Genome Sequencing Center for Infectious Disease"/>
            <person name="Wu L."/>
            <person name="Ma J."/>
        </authorList>
    </citation>
    <scope>NUCLEOTIDE SEQUENCE [LARGE SCALE GENOMIC DNA]</scope>
    <source>
        <strain evidence="3">IBRC-M 10703</strain>
    </source>
</reference>
<feature type="transmembrane region" description="Helical" evidence="1">
    <location>
        <begin position="51"/>
        <end position="73"/>
    </location>
</feature>
<feature type="transmembrane region" description="Helical" evidence="1">
    <location>
        <begin position="114"/>
        <end position="135"/>
    </location>
</feature>
<accession>A0ABV8H273</accession>
<proteinExistence type="predicted"/>